<name>A0A3B0VWM9_9ZZZZ</name>
<dbReference type="AlphaFoldDB" id="A0A3B0VWM9"/>
<organism evidence="1">
    <name type="scientific">hydrothermal vent metagenome</name>
    <dbReference type="NCBI Taxonomy" id="652676"/>
    <lineage>
        <taxon>unclassified sequences</taxon>
        <taxon>metagenomes</taxon>
        <taxon>ecological metagenomes</taxon>
    </lineage>
</organism>
<protein>
    <submittedName>
        <fullName evidence="1">Ync</fullName>
    </submittedName>
</protein>
<reference evidence="1" key="1">
    <citation type="submission" date="2018-06" db="EMBL/GenBank/DDBJ databases">
        <authorList>
            <person name="Zhirakovskaya E."/>
        </authorList>
    </citation>
    <scope>NUCLEOTIDE SEQUENCE</scope>
</reference>
<dbReference type="Pfam" id="PF08843">
    <property type="entry name" value="AbiEii"/>
    <property type="match status" value="1"/>
</dbReference>
<gene>
    <name evidence="1" type="ORF">MNBD_GAMMA04-159</name>
</gene>
<dbReference type="EMBL" id="UOFB01000235">
    <property type="protein sequence ID" value="VAW48068.1"/>
    <property type="molecule type" value="Genomic_DNA"/>
</dbReference>
<dbReference type="InterPro" id="IPR014942">
    <property type="entry name" value="AbiEii"/>
</dbReference>
<proteinExistence type="predicted"/>
<evidence type="ECO:0000313" key="1">
    <source>
        <dbReference type="EMBL" id="VAW48068.1"/>
    </source>
</evidence>
<accession>A0A3B0VWM9</accession>
<sequence length="191" mass="22064">MVGRGLLGDAKKTQLCETAQERFDVFCMMPIVPMGQLYGGKLCAALDRQHPRDLFDVKLMFENEGFTDEIKRGFLFGLVSSNRPTHEILNPHLLNQHTAFENQFEGMSAIAFSYDDYEATRLQLIETVKASLDENDKAFLLSLNRLAPDWSIYDYQDFPSVKWKLLNLDKFKRNNSDIYQQQLTELEAILK</sequence>